<dbReference type="GeneID" id="98144747"/>
<feature type="compositionally biased region" description="Low complexity" evidence="5">
    <location>
        <begin position="91"/>
        <end position="109"/>
    </location>
</feature>
<feature type="region of interest" description="Disordered" evidence="5">
    <location>
        <begin position="81"/>
        <end position="215"/>
    </location>
</feature>
<evidence type="ECO:0000256" key="2">
    <source>
        <dbReference type="ARBA" id="ARBA00022692"/>
    </source>
</evidence>
<accession>A0ABR4LKU8</accession>
<keyword evidence="2" id="KW-0812">Transmembrane</keyword>
<dbReference type="Proteomes" id="UP001610432">
    <property type="component" value="Unassembled WGS sequence"/>
</dbReference>
<feature type="compositionally biased region" description="Polar residues" evidence="5">
    <location>
        <begin position="128"/>
        <end position="139"/>
    </location>
</feature>
<dbReference type="Gene3D" id="2.60.120.260">
    <property type="entry name" value="Galactose-binding domain-like"/>
    <property type="match status" value="1"/>
</dbReference>
<dbReference type="InterPro" id="IPR045119">
    <property type="entry name" value="SUN1-5"/>
</dbReference>
<gene>
    <name evidence="7" type="ORF">BJX67DRAFT_359399</name>
</gene>
<dbReference type="EMBL" id="JBFXLQ010000034">
    <property type="protein sequence ID" value="KAL2865161.1"/>
    <property type="molecule type" value="Genomic_DNA"/>
</dbReference>
<name>A0ABR4LKU8_9EURO</name>
<evidence type="ECO:0000256" key="5">
    <source>
        <dbReference type="SAM" id="MobiDB-lite"/>
    </source>
</evidence>
<keyword evidence="8" id="KW-1185">Reference proteome</keyword>
<evidence type="ECO:0000256" key="4">
    <source>
        <dbReference type="ARBA" id="ARBA00023136"/>
    </source>
</evidence>
<dbReference type="RefSeq" id="XP_070884140.1">
    <property type="nucleotide sequence ID" value="XM_071029675.1"/>
</dbReference>
<evidence type="ECO:0000256" key="1">
    <source>
        <dbReference type="ARBA" id="ARBA00004370"/>
    </source>
</evidence>
<keyword evidence="4" id="KW-0472">Membrane</keyword>
<sequence length="637" mass="70504">MSRPRGGTVSPRGSEAPGSPRRSERVSPNAGVGALPHIPTKHSFAYGSSATPILPHQLAVKPKMNLEEMANTIEDAVQIAKDREISELQDSPSLSARSRRSPPSFGSPSRRPRRQPTPDEMQLLESLQDASSSVSGPERSNSNTSGISSITPPRISRHSSLGSSLDALQASTDPHGIYPPPMDREETPVPPRTPVQAPSAVDLSSSAISYEKERRVNDDDLRRTRTNITAPPRRFLGPTVTQGLIEEEDELVFPPSRSNSSTTEYLASAPVRTVIPDRSFVSPEPELYTEKSAQESWQPSALKDGFVVWFLRLLILVLVLAAMYTLKDTSGPRPSFPGVPAGANNTGLDALSNQVVKLGAQVSSLSKDMRSIRTDVSKIPAPTTIYQYPSKGRPDKYKYKTNFLSIGSGVLIDPYMTSPTAAPRLTQLQKVYRWLSGDKHYHQQPPLAALTPWEDYGECWCSATRQGMSQLAVLLGRRTVPEDVVVEHLPKAASIRPEVAPQDMELWARYRYVGKGSRPYKWSLSSFLRGHPDNIAGQDNLAPDRKILRGPVMDALRLAWRDEPDSAFSDDKLLGPDFYRIGKWTYDINDVTHIQRFPVNAIIDSDEVRVDKVVFRVNSNWGGNETCIYRLKLHGKL</sequence>
<dbReference type="InterPro" id="IPR012919">
    <property type="entry name" value="SUN_dom"/>
</dbReference>
<keyword evidence="3" id="KW-1133">Transmembrane helix</keyword>
<dbReference type="PANTHER" id="PTHR12911:SF8">
    <property type="entry name" value="KLAROID PROTEIN-RELATED"/>
    <property type="match status" value="1"/>
</dbReference>
<evidence type="ECO:0000256" key="3">
    <source>
        <dbReference type="ARBA" id="ARBA00022989"/>
    </source>
</evidence>
<dbReference type="PANTHER" id="PTHR12911">
    <property type="entry name" value="SAD1/UNC-84-LIKE PROTEIN-RELATED"/>
    <property type="match status" value="1"/>
</dbReference>
<comment type="caution">
    <text evidence="7">The sequence shown here is derived from an EMBL/GenBank/DDBJ whole genome shotgun (WGS) entry which is preliminary data.</text>
</comment>
<comment type="subcellular location">
    <subcellularLocation>
        <location evidence="1">Membrane</location>
    </subcellularLocation>
</comment>
<protein>
    <recommendedName>
        <fullName evidence="6">SUN domain-containing protein</fullName>
    </recommendedName>
</protein>
<feature type="region of interest" description="Disordered" evidence="5">
    <location>
        <begin position="1"/>
        <end position="48"/>
    </location>
</feature>
<dbReference type="Pfam" id="PF07738">
    <property type="entry name" value="Sad1_UNC"/>
    <property type="match status" value="1"/>
</dbReference>
<evidence type="ECO:0000313" key="7">
    <source>
        <dbReference type="EMBL" id="KAL2865161.1"/>
    </source>
</evidence>
<dbReference type="PROSITE" id="PS51469">
    <property type="entry name" value="SUN"/>
    <property type="match status" value="1"/>
</dbReference>
<organism evidence="7 8">
    <name type="scientific">Aspergillus lucknowensis</name>
    <dbReference type="NCBI Taxonomy" id="176173"/>
    <lineage>
        <taxon>Eukaryota</taxon>
        <taxon>Fungi</taxon>
        <taxon>Dikarya</taxon>
        <taxon>Ascomycota</taxon>
        <taxon>Pezizomycotina</taxon>
        <taxon>Eurotiomycetes</taxon>
        <taxon>Eurotiomycetidae</taxon>
        <taxon>Eurotiales</taxon>
        <taxon>Aspergillaceae</taxon>
        <taxon>Aspergillus</taxon>
        <taxon>Aspergillus subgen. Nidulantes</taxon>
    </lineage>
</organism>
<evidence type="ECO:0000313" key="8">
    <source>
        <dbReference type="Proteomes" id="UP001610432"/>
    </source>
</evidence>
<reference evidence="7 8" key="1">
    <citation type="submission" date="2024-07" db="EMBL/GenBank/DDBJ databases">
        <title>Section-level genome sequencing and comparative genomics of Aspergillus sections Usti and Cavernicolus.</title>
        <authorList>
            <consortium name="Lawrence Berkeley National Laboratory"/>
            <person name="Nybo J.L."/>
            <person name="Vesth T.C."/>
            <person name="Theobald S."/>
            <person name="Frisvad J.C."/>
            <person name="Larsen T.O."/>
            <person name="Kjaerboelling I."/>
            <person name="Rothschild-Mancinelli K."/>
            <person name="Lyhne E.K."/>
            <person name="Kogle M.E."/>
            <person name="Barry K."/>
            <person name="Clum A."/>
            <person name="Na H."/>
            <person name="Ledsgaard L."/>
            <person name="Lin J."/>
            <person name="Lipzen A."/>
            <person name="Kuo A."/>
            <person name="Riley R."/>
            <person name="Mondo S."/>
            <person name="Labutti K."/>
            <person name="Haridas S."/>
            <person name="Pangalinan J."/>
            <person name="Salamov A.A."/>
            <person name="Simmons B.A."/>
            <person name="Magnuson J.K."/>
            <person name="Chen J."/>
            <person name="Drula E."/>
            <person name="Henrissat B."/>
            <person name="Wiebenga A."/>
            <person name="Lubbers R.J."/>
            <person name="Gomes A.C."/>
            <person name="Macurrencykelacurrency M.R."/>
            <person name="Stajich J."/>
            <person name="Grigoriev I.V."/>
            <person name="Mortensen U.H."/>
            <person name="De Vries R.P."/>
            <person name="Baker S.E."/>
            <person name="Andersen M.R."/>
        </authorList>
    </citation>
    <scope>NUCLEOTIDE SEQUENCE [LARGE SCALE GENOMIC DNA]</scope>
    <source>
        <strain evidence="7 8">CBS 449.75</strain>
    </source>
</reference>
<proteinExistence type="predicted"/>
<feature type="domain" description="SUN" evidence="6">
    <location>
        <begin position="409"/>
        <end position="637"/>
    </location>
</feature>
<feature type="compositionally biased region" description="Low complexity" evidence="5">
    <location>
        <begin position="140"/>
        <end position="153"/>
    </location>
</feature>
<evidence type="ECO:0000259" key="6">
    <source>
        <dbReference type="PROSITE" id="PS51469"/>
    </source>
</evidence>